<evidence type="ECO:0000256" key="8">
    <source>
        <dbReference type="ARBA" id="ARBA00022842"/>
    </source>
</evidence>
<evidence type="ECO:0000313" key="13">
    <source>
        <dbReference type="Proteomes" id="UP000643165"/>
    </source>
</evidence>
<keyword evidence="13" id="KW-1185">Reference proteome</keyword>
<accession>A0ABQ4IQ54</accession>
<comment type="caution">
    <text evidence="12">The sequence shown here is derived from an EMBL/GenBank/DDBJ whole genome shotgun (WGS) entry which is preliminary data.</text>
</comment>
<evidence type="ECO:0000256" key="1">
    <source>
        <dbReference type="ARBA" id="ARBA00001946"/>
    </source>
</evidence>
<feature type="compositionally biased region" description="Polar residues" evidence="11">
    <location>
        <begin position="1"/>
        <end position="12"/>
    </location>
</feature>
<evidence type="ECO:0000256" key="5">
    <source>
        <dbReference type="ARBA" id="ARBA00022679"/>
    </source>
</evidence>
<evidence type="ECO:0000256" key="6">
    <source>
        <dbReference type="ARBA" id="ARBA00022723"/>
    </source>
</evidence>
<keyword evidence="7" id="KW-0274">FAD</keyword>
<reference evidence="12 13" key="1">
    <citation type="submission" date="2021-01" db="EMBL/GenBank/DDBJ databases">
        <title>Whole genome shotgun sequence of Verrucosispora lutea NBRC 106530.</title>
        <authorList>
            <person name="Komaki H."/>
            <person name="Tamura T."/>
        </authorList>
    </citation>
    <scope>NUCLEOTIDE SEQUENCE [LARGE SCALE GENOMIC DNA]</scope>
    <source>
        <strain evidence="12 13">NBRC 106530</strain>
    </source>
</reference>
<keyword evidence="5" id="KW-0808">Transferase</keyword>
<comment type="cofactor">
    <cofactor evidence="1">
        <name>Mg(2+)</name>
        <dbReference type="ChEBI" id="CHEBI:18420"/>
    </cofactor>
</comment>
<name>A0ABQ4IQ54_9ACTN</name>
<dbReference type="Pfam" id="PF02424">
    <property type="entry name" value="ApbE"/>
    <property type="match status" value="1"/>
</dbReference>
<proteinExistence type="predicted"/>
<dbReference type="EMBL" id="BOPB01000002">
    <property type="protein sequence ID" value="GIJ20042.1"/>
    <property type="molecule type" value="Genomic_DNA"/>
</dbReference>
<gene>
    <name evidence="12" type="ORF">Vlu01_06660</name>
</gene>
<evidence type="ECO:0000256" key="9">
    <source>
        <dbReference type="ARBA" id="ARBA00031306"/>
    </source>
</evidence>
<dbReference type="Gene3D" id="3.10.520.10">
    <property type="entry name" value="ApbE-like domains"/>
    <property type="match status" value="2"/>
</dbReference>
<evidence type="ECO:0000256" key="3">
    <source>
        <dbReference type="ARBA" id="ARBA00016337"/>
    </source>
</evidence>
<dbReference type="Proteomes" id="UP000643165">
    <property type="component" value="Unassembled WGS sequence"/>
</dbReference>
<dbReference type="EC" id="2.7.1.180" evidence="2"/>
<organism evidence="12 13">
    <name type="scientific">Micromonospora lutea</name>
    <dbReference type="NCBI Taxonomy" id="419825"/>
    <lineage>
        <taxon>Bacteria</taxon>
        <taxon>Bacillati</taxon>
        <taxon>Actinomycetota</taxon>
        <taxon>Actinomycetes</taxon>
        <taxon>Micromonosporales</taxon>
        <taxon>Micromonosporaceae</taxon>
        <taxon>Micromonospora</taxon>
    </lineage>
</organism>
<dbReference type="SUPFAM" id="SSF143631">
    <property type="entry name" value="ApbE-like"/>
    <property type="match status" value="1"/>
</dbReference>
<feature type="region of interest" description="Disordered" evidence="11">
    <location>
        <begin position="1"/>
        <end position="31"/>
    </location>
</feature>
<evidence type="ECO:0000256" key="4">
    <source>
        <dbReference type="ARBA" id="ARBA00022630"/>
    </source>
</evidence>
<evidence type="ECO:0000256" key="2">
    <source>
        <dbReference type="ARBA" id="ARBA00011955"/>
    </source>
</evidence>
<protein>
    <recommendedName>
        <fullName evidence="3">FAD:protein FMN transferase</fullName>
        <ecNumber evidence="2">2.7.1.180</ecNumber>
    </recommendedName>
    <alternativeName>
        <fullName evidence="9">Flavin transferase</fullName>
    </alternativeName>
</protein>
<keyword evidence="8" id="KW-0460">Magnesium</keyword>
<dbReference type="PANTHER" id="PTHR30040:SF2">
    <property type="entry name" value="FAD:PROTEIN FMN TRANSFERASE"/>
    <property type="match status" value="1"/>
</dbReference>
<comment type="catalytic activity">
    <reaction evidence="10">
        <text>L-threonyl-[protein] + FAD = FMN-L-threonyl-[protein] + AMP + H(+)</text>
        <dbReference type="Rhea" id="RHEA:36847"/>
        <dbReference type="Rhea" id="RHEA-COMP:11060"/>
        <dbReference type="Rhea" id="RHEA-COMP:11061"/>
        <dbReference type="ChEBI" id="CHEBI:15378"/>
        <dbReference type="ChEBI" id="CHEBI:30013"/>
        <dbReference type="ChEBI" id="CHEBI:57692"/>
        <dbReference type="ChEBI" id="CHEBI:74257"/>
        <dbReference type="ChEBI" id="CHEBI:456215"/>
        <dbReference type="EC" id="2.7.1.180"/>
    </reaction>
</comment>
<dbReference type="InterPro" id="IPR003374">
    <property type="entry name" value="ApbE-like_sf"/>
</dbReference>
<evidence type="ECO:0000313" key="12">
    <source>
        <dbReference type="EMBL" id="GIJ20042.1"/>
    </source>
</evidence>
<evidence type="ECO:0000256" key="7">
    <source>
        <dbReference type="ARBA" id="ARBA00022827"/>
    </source>
</evidence>
<dbReference type="InterPro" id="IPR024932">
    <property type="entry name" value="ApbE"/>
</dbReference>
<evidence type="ECO:0000256" key="10">
    <source>
        <dbReference type="ARBA" id="ARBA00048540"/>
    </source>
</evidence>
<keyword evidence="4" id="KW-0285">Flavoprotein</keyword>
<keyword evidence="6" id="KW-0479">Metal-binding</keyword>
<sequence>MARSSPLPSVNATVHEAGRGAATGAAHAEEGAHMWTDEQPRTRWVDPAVFRFRRADLRLGHGEQQPDRATVVAGDRIAVRHTVRTSTAEYTLLLNAPDWLGRRGTGEALRDAVAELRAIDLTYGPNRPESLVSRLRRGEISAESYPPLADLVDRCAAMRAATDGWFDAWAVPGGFDPGGLLGGWAVERAATRLRHAGIHDYAVLCGADLVVRGHAAHGGPWRVAVHHPTDRGRAPLLLEMTAGAVGTSGVTGRQGHVVDPHTGEPAGQLVAATVVGPDLAVADAYATALYAAGAAGLDWFRPGSDYRVLFAAHR</sequence>
<dbReference type="PANTHER" id="PTHR30040">
    <property type="entry name" value="THIAMINE BIOSYNTHESIS LIPOPROTEIN APBE"/>
    <property type="match status" value="1"/>
</dbReference>
<evidence type="ECO:0000256" key="11">
    <source>
        <dbReference type="SAM" id="MobiDB-lite"/>
    </source>
</evidence>